<accession>V8NY77</accession>
<organism evidence="1 2">
    <name type="scientific">Ophiophagus hannah</name>
    <name type="common">King cobra</name>
    <name type="synonym">Naja hannah</name>
    <dbReference type="NCBI Taxonomy" id="8665"/>
    <lineage>
        <taxon>Eukaryota</taxon>
        <taxon>Metazoa</taxon>
        <taxon>Chordata</taxon>
        <taxon>Craniata</taxon>
        <taxon>Vertebrata</taxon>
        <taxon>Euteleostomi</taxon>
        <taxon>Lepidosauria</taxon>
        <taxon>Squamata</taxon>
        <taxon>Bifurcata</taxon>
        <taxon>Unidentata</taxon>
        <taxon>Episquamata</taxon>
        <taxon>Toxicofera</taxon>
        <taxon>Serpentes</taxon>
        <taxon>Colubroidea</taxon>
        <taxon>Elapidae</taxon>
        <taxon>Elapinae</taxon>
        <taxon>Ophiophagus</taxon>
    </lineage>
</organism>
<keyword evidence="2" id="KW-1185">Reference proteome</keyword>
<reference evidence="1 2" key="1">
    <citation type="journal article" date="2013" name="Proc. Natl. Acad. Sci. U.S.A.">
        <title>The king cobra genome reveals dynamic gene evolution and adaptation in the snake venom system.</title>
        <authorList>
            <person name="Vonk F.J."/>
            <person name="Casewell N.R."/>
            <person name="Henkel C.V."/>
            <person name="Heimberg A.M."/>
            <person name="Jansen H.J."/>
            <person name="McCleary R.J."/>
            <person name="Kerkkamp H.M."/>
            <person name="Vos R.A."/>
            <person name="Guerreiro I."/>
            <person name="Calvete J.J."/>
            <person name="Wuster W."/>
            <person name="Woods A.E."/>
            <person name="Logan J.M."/>
            <person name="Harrison R.A."/>
            <person name="Castoe T.A."/>
            <person name="de Koning A.P."/>
            <person name="Pollock D.D."/>
            <person name="Yandell M."/>
            <person name="Calderon D."/>
            <person name="Renjifo C."/>
            <person name="Currier R.B."/>
            <person name="Salgado D."/>
            <person name="Pla D."/>
            <person name="Sanz L."/>
            <person name="Hyder A.S."/>
            <person name="Ribeiro J.M."/>
            <person name="Arntzen J.W."/>
            <person name="van den Thillart G.E."/>
            <person name="Boetzer M."/>
            <person name="Pirovano W."/>
            <person name="Dirks R.P."/>
            <person name="Spaink H.P."/>
            <person name="Duboule D."/>
            <person name="McGlinn E."/>
            <person name="Kini R.M."/>
            <person name="Richardson M.K."/>
        </authorList>
    </citation>
    <scope>NUCLEOTIDE SEQUENCE</scope>
    <source>
        <tissue evidence="1">Blood</tissue>
    </source>
</reference>
<feature type="non-terminal residue" evidence="1">
    <location>
        <position position="159"/>
    </location>
</feature>
<name>V8NY77_OPHHA</name>
<dbReference type="AlphaFoldDB" id="V8NY77"/>
<sequence>MLFFCFLHENLSDKPTRHVKLFSLFKNPAPSRLLSVNRWQEVFQGSSDFAKQREWEKGVKTSQEFWCPPPQILLDFTRRRFGSRSCLFWKMAFSIFLLFFLNGRNQLNVEWCSRAIQTDPGIPCLHLNQFWMPKCQLSCSFLLPWKKLELFSPPFLWWS</sequence>
<dbReference type="Proteomes" id="UP000018936">
    <property type="component" value="Unassembled WGS sequence"/>
</dbReference>
<proteinExistence type="predicted"/>
<gene>
    <name evidence="1" type="ORF">L345_07580</name>
</gene>
<protein>
    <submittedName>
        <fullName evidence="1">Uncharacterized protein</fullName>
    </submittedName>
</protein>
<evidence type="ECO:0000313" key="2">
    <source>
        <dbReference type="Proteomes" id="UP000018936"/>
    </source>
</evidence>
<dbReference type="EMBL" id="AZIM01001514">
    <property type="protein sequence ID" value="ETE66628.1"/>
    <property type="molecule type" value="Genomic_DNA"/>
</dbReference>
<evidence type="ECO:0000313" key="1">
    <source>
        <dbReference type="EMBL" id="ETE66628.1"/>
    </source>
</evidence>
<comment type="caution">
    <text evidence="1">The sequence shown here is derived from an EMBL/GenBank/DDBJ whole genome shotgun (WGS) entry which is preliminary data.</text>
</comment>